<dbReference type="GO" id="GO:0044341">
    <property type="term" value="P:sodium-dependent phosphate transport"/>
    <property type="evidence" value="ECO:0007669"/>
    <property type="project" value="InterPro"/>
</dbReference>
<evidence type="ECO:0000256" key="4">
    <source>
        <dbReference type="ARBA" id="ARBA00022989"/>
    </source>
</evidence>
<evidence type="ECO:0000256" key="6">
    <source>
        <dbReference type="SAM" id="Phobius"/>
    </source>
</evidence>
<name>A0AAN5AMF1_9BACT</name>
<feature type="domain" description="PhoU" evidence="7">
    <location>
        <begin position="369"/>
        <end position="452"/>
    </location>
</feature>
<feature type="transmembrane region" description="Helical" evidence="6">
    <location>
        <begin position="184"/>
        <end position="212"/>
    </location>
</feature>
<evidence type="ECO:0000256" key="1">
    <source>
        <dbReference type="ARBA" id="ARBA00004651"/>
    </source>
</evidence>
<dbReference type="InterPro" id="IPR038078">
    <property type="entry name" value="PhoU-like_sf"/>
</dbReference>
<protein>
    <recommendedName>
        <fullName evidence="7">PhoU domain-containing protein</fullName>
    </recommendedName>
</protein>
<dbReference type="InterPro" id="IPR004633">
    <property type="entry name" value="NaPi_cotrn-rel/YqeW-like"/>
</dbReference>
<dbReference type="Gene3D" id="1.20.58.220">
    <property type="entry name" value="Phosphate transport system protein phou homolog 2, domain 2"/>
    <property type="match status" value="1"/>
</dbReference>
<dbReference type="GO" id="GO:0005436">
    <property type="term" value="F:sodium:phosphate symporter activity"/>
    <property type="evidence" value="ECO:0007669"/>
    <property type="project" value="InterPro"/>
</dbReference>
<feature type="transmembrane region" description="Helical" evidence="6">
    <location>
        <begin position="114"/>
        <end position="132"/>
    </location>
</feature>
<dbReference type="SUPFAM" id="SSF109755">
    <property type="entry name" value="PhoU-like"/>
    <property type="match status" value="1"/>
</dbReference>
<dbReference type="Pfam" id="PF01895">
    <property type="entry name" value="PhoU"/>
    <property type="match status" value="1"/>
</dbReference>
<dbReference type="RefSeq" id="WP_338237630.1">
    <property type="nucleotide sequence ID" value="NZ_BQKE01000001.1"/>
</dbReference>
<dbReference type="PANTHER" id="PTHR10010">
    <property type="entry name" value="SOLUTE CARRIER FAMILY 34 SODIUM PHOSPHATE , MEMBER 2-RELATED"/>
    <property type="match status" value="1"/>
</dbReference>
<evidence type="ECO:0000256" key="2">
    <source>
        <dbReference type="ARBA" id="ARBA00022475"/>
    </source>
</evidence>
<dbReference type="Pfam" id="PF02690">
    <property type="entry name" value="Na_Pi_cotrans"/>
    <property type="match status" value="2"/>
</dbReference>
<evidence type="ECO:0000256" key="3">
    <source>
        <dbReference type="ARBA" id="ARBA00022692"/>
    </source>
</evidence>
<evidence type="ECO:0000259" key="7">
    <source>
        <dbReference type="Pfam" id="PF01895"/>
    </source>
</evidence>
<keyword evidence="3 6" id="KW-0812">Transmembrane</keyword>
<dbReference type="InterPro" id="IPR003841">
    <property type="entry name" value="Na/Pi_transpt"/>
</dbReference>
<accession>A0AAN5AMF1</accession>
<keyword evidence="4 6" id="KW-1133">Transmembrane helix</keyword>
<comment type="caution">
    <text evidence="8">The sequence shown here is derived from an EMBL/GenBank/DDBJ whole genome shotgun (WGS) entry which is preliminary data.</text>
</comment>
<keyword evidence="9" id="KW-1185">Reference proteome</keyword>
<dbReference type="AlphaFoldDB" id="A0AAN5AMF1"/>
<comment type="subcellular location">
    <subcellularLocation>
        <location evidence="1">Cell membrane</location>
        <topology evidence="1">Multi-pass membrane protein</topology>
    </subcellularLocation>
</comment>
<dbReference type="GO" id="GO:0005886">
    <property type="term" value="C:plasma membrane"/>
    <property type="evidence" value="ECO:0007669"/>
    <property type="project" value="UniProtKB-SubCell"/>
</dbReference>
<keyword evidence="5 6" id="KW-0472">Membrane</keyword>
<dbReference type="EMBL" id="BQKE01000001">
    <property type="protein sequence ID" value="GJM62336.1"/>
    <property type="molecule type" value="Genomic_DNA"/>
</dbReference>
<evidence type="ECO:0000313" key="9">
    <source>
        <dbReference type="Proteomes" id="UP001310022"/>
    </source>
</evidence>
<feature type="transmembrane region" description="Helical" evidence="6">
    <location>
        <begin position="49"/>
        <end position="76"/>
    </location>
</feature>
<dbReference type="NCBIfam" id="NF037997">
    <property type="entry name" value="Na_Pi_symport"/>
    <property type="match status" value="1"/>
</dbReference>
<feature type="transmembrane region" description="Helical" evidence="6">
    <location>
        <begin position="82"/>
        <end position="107"/>
    </location>
</feature>
<dbReference type="InterPro" id="IPR026022">
    <property type="entry name" value="PhoU_dom"/>
</dbReference>
<evidence type="ECO:0000256" key="5">
    <source>
        <dbReference type="ARBA" id="ARBA00023136"/>
    </source>
</evidence>
<dbReference type="Proteomes" id="UP001310022">
    <property type="component" value="Unassembled WGS sequence"/>
</dbReference>
<keyword evidence="2" id="KW-1003">Cell membrane</keyword>
<gene>
    <name evidence="8" type="ORF">PEDI_28880</name>
</gene>
<organism evidence="8 9">
    <name type="scientific">Persicobacter diffluens</name>
    <dbReference type="NCBI Taxonomy" id="981"/>
    <lineage>
        <taxon>Bacteria</taxon>
        <taxon>Pseudomonadati</taxon>
        <taxon>Bacteroidota</taxon>
        <taxon>Cytophagia</taxon>
        <taxon>Cytophagales</taxon>
        <taxon>Persicobacteraceae</taxon>
        <taxon>Persicobacter</taxon>
    </lineage>
</organism>
<reference evidence="8 9" key="1">
    <citation type="submission" date="2021-12" db="EMBL/GenBank/DDBJ databases">
        <title>Genome sequencing of bacteria with rrn-lacking chromosome and rrn-plasmid.</title>
        <authorList>
            <person name="Anda M."/>
            <person name="Iwasaki W."/>
        </authorList>
    </citation>
    <scope>NUCLEOTIDE SEQUENCE [LARGE SCALE GENOMIC DNA]</scope>
    <source>
        <strain evidence="8 9">NBRC 15940</strain>
    </source>
</reference>
<proteinExistence type="predicted"/>
<dbReference type="NCBIfam" id="TIGR00704">
    <property type="entry name" value="NaPi_cotrn_rel"/>
    <property type="match status" value="1"/>
</dbReference>
<feature type="transmembrane region" description="Helical" evidence="6">
    <location>
        <begin position="259"/>
        <end position="282"/>
    </location>
</feature>
<evidence type="ECO:0000313" key="8">
    <source>
        <dbReference type="EMBL" id="GJM62336.1"/>
    </source>
</evidence>
<dbReference type="PANTHER" id="PTHR10010:SF46">
    <property type="entry name" value="SODIUM-DEPENDENT PHOSPHATE TRANSPORT PROTEIN 2B"/>
    <property type="match status" value="1"/>
</dbReference>
<feature type="transmembrane region" description="Helical" evidence="6">
    <location>
        <begin position="302"/>
        <end position="323"/>
    </location>
</feature>
<sequence>MEYGLIDFLKLVGALGFFIYGMKVMSEGIQKVAGNKMREILGKMTQNRFMGMLTGFITTSLVQSSSATTVMVVSFVNAGLLSLVQAISVIMGANIGTTMTGVLLTVFGFSKVSISSYALVIIAIGFPLLFLSNNKAKSWGEFFIGFALLFMGLDELKHAVPDLSANPEVLEFVKSWTNLGPGGIFSTLLFVMIGTILTIIVQSSSAAMAITLVMCNSGWIPFEAAAAIILGENIGTTITANLAAMIANVHAKRAALAHFMFNMFGVVWMLVVFHWFTLGIAYVMDNYLGLGDPFAQTDSIKWGLTLFHITFNLTNTFLMIGFVNKIADIVTGLLPANDLEEDDYRLEYISTGLMKTPESSILQAQLEVVRFSEYTERMLNLMGKLIVEEKPKKQKKLIEKIRKIEATTDEVHEEIAKYLLRISTNRLSRESSEMISDLHFVINDLERIGDIFCHGTRTFAKKAEQEVELSEEQKKQLVLLSDKLRVGFDAMKANLKEVTSPSKVNFETASEAQRDVYDTVKALNKRLVSEADMDDYNIKSGLIYTDLIMVYSRVNDHVFNVTRDLVGQNR</sequence>